<dbReference type="AlphaFoldDB" id="A0A2G5F7Y9"/>
<dbReference type="InterPro" id="IPR015915">
    <property type="entry name" value="Kelch-typ_b-propeller"/>
</dbReference>
<organism evidence="1 2">
    <name type="scientific">Aquilegia coerulea</name>
    <name type="common">Rocky mountain columbine</name>
    <dbReference type="NCBI Taxonomy" id="218851"/>
    <lineage>
        <taxon>Eukaryota</taxon>
        <taxon>Viridiplantae</taxon>
        <taxon>Streptophyta</taxon>
        <taxon>Embryophyta</taxon>
        <taxon>Tracheophyta</taxon>
        <taxon>Spermatophyta</taxon>
        <taxon>Magnoliopsida</taxon>
        <taxon>Ranunculales</taxon>
        <taxon>Ranunculaceae</taxon>
        <taxon>Thalictroideae</taxon>
        <taxon>Aquilegia</taxon>
    </lineage>
</organism>
<dbReference type="Proteomes" id="UP000230069">
    <property type="component" value="Unassembled WGS sequence"/>
</dbReference>
<dbReference type="EMBL" id="KZ305019">
    <property type="protein sequence ID" value="PIA64115.1"/>
    <property type="molecule type" value="Genomic_DNA"/>
</dbReference>
<dbReference type="SUPFAM" id="SSF117281">
    <property type="entry name" value="Kelch motif"/>
    <property type="match status" value="1"/>
</dbReference>
<protein>
    <submittedName>
        <fullName evidence="1">Uncharacterized protein</fullName>
    </submittedName>
</protein>
<proteinExistence type="predicted"/>
<sequence length="287" mass="32421">MPDNYRRGFTSLVVNGSKIYSFGGILDDDAPPDAQSLLPCRDIMAFDTKTGCWIDDIPPHMPRQREHPAVMIFSGGTEVYVIGWSEKRVTKYDSRPFVFIYDLIANKWDFPNDEPSPKFEMDGTAKQAARFMKMNAYVKAIVMIVSSDTVFMHLPGPLNPPGSKSCIVVGNIMMVYAYPSLLAENLFSFCSYTWPRDRVSGDFEHHTSSATPDGHVFLFHSGGEEFYFLWSPKPDPYDDAPKAVVHCLRFLVFWDDHNECFSSHAFETTTYVTECAAGVLVDCVQIN</sequence>
<accession>A0A2G5F7Y9</accession>
<reference evidence="1 2" key="1">
    <citation type="submission" date="2017-09" db="EMBL/GenBank/DDBJ databases">
        <title>WGS assembly of Aquilegia coerulea Goldsmith.</title>
        <authorList>
            <person name="Hodges S."/>
            <person name="Kramer E."/>
            <person name="Nordborg M."/>
            <person name="Tomkins J."/>
            <person name="Borevitz J."/>
            <person name="Derieg N."/>
            <person name="Yan J."/>
            <person name="Mihaltcheva S."/>
            <person name="Hayes R.D."/>
            <person name="Rokhsar D."/>
        </authorList>
    </citation>
    <scope>NUCLEOTIDE SEQUENCE [LARGE SCALE GENOMIC DNA]</scope>
    <source>
        <strain evidence="2">cv. Goldsmith</strain>
    </source>
</reference>
<dbReference type="InParanoid" id="A0A2G5F7Y9"/>
<evidence type="ECO:0000313" key="2">
    <source>
        <dbReference type="Proteomes" id="UP000230069"/>
    </source>
</evidence>
<name>A0A2G5F7Y9_AQUCA</name>
<keyword evidence="2" id="KW-1185">Reference proteome</keyword>
<gene>
    <name evidence="1" type="ORF">AQUCO_00201419v1</name>
</gene>
<dbReference type="Gene3D" id="2.120.10.80">
    <property type="entry name" value="Kelch-type beta propeller"/>
    <property type="match status" value="1"/>
</dbReference>
<evidence type="ECO:0000313" key="1">
    <source>
        <dbReference type="EMBL" id="PIA64115.1"/>
    </source>
</evidence>